<keyword evidence="8" id="KW-0249">Electron transport</keyword>
<keyword evidence="5" id="KW-0349">Heme</keyword>
<feature type="compositionally biased region" description="Low complexity" evidence="13">
    <location>
        <begin position="235"/>
        <end position="255"/>
    </location>
</feature>
<feature type="transmembrane region" description="Helical" evidence="14">
    <location>
        <begin position="50"/>
        <end position="68"/>
    </location>
</feature>
<evidence type="ECO:0000256" key="12">
    <source>
        <dbReference type="ARBA" id="ARBA00037975"/>
    </source>
</evidence>
<dbReference type="InterPro" id="IPR007372">
    <property type="entry name" value="Lipid/polyisoprenoid-bd_YceI"/>
</dbReference>
<dbReference type="OrthoDB" id="1247465at2"/>
<evidence type="ECO:0000256" key="14">
    <source>
        <dbReference type="SAM" id="Phobius"/>
    </source>
</evidence>
<dbReference type="GO" id="GO:0020037">
    <property type="term" value="F:heme binding"/>
    <property type="evidence" value="ECO:0007669"/>
    <property type="project" value="TreeGrafter"/>
</dbReference>
<evidence type="ECO:0000313" key="16">
    <source>
        <dbReference type="EMBL" id="MXP00231.1"/>
    </source>
</evidence>
<protein>
    <submittedName>
        <fullName evidence="16">Polyisoprenoid-binding protein</fullName>
    </submittedName>
</protein>
<feature type="transmembrane region" description="Helical" evidence="14">
    <location>
        <begin position="20"/>
        <end position="38"/>
    </location>
</feature>
<dbReference type="PANTHER" id="PTHR30529">
    <property type="entry name" value="CYTOCHROME B561"/>
    <property type="match status" value="1"/>
</dbReference>
<dbReference type="Proteomes" id="UP000469430">
    <property type="component" value="Unassembled WGS sequence"/>
</dbReference>
<evidence type="ECO:0000256" key="13">
    <source>
        <dbReference type="SAM" id="MobiDB-lite"/>
    </source>
</evidence>
<dbReference type="SUPFAM" id="SSF81342">
    <property type="entry name" value="Transmembrane di-heme cytochromes"/>
    <property type="match status" value="1"/>
</dbReference>
<dbReference type="GO" id="GO:0005886">
    <property type="term" value="C:plasma membrane"/>
    <property type="evidence" value="ECO:0007669"/>
    <property type="project" value="UniProtKB-SubCell"/>
</dbReference>
<dbReference type="Gene3D" id="1.20.950.20">
    <property type="entry name" value="Transmembrane di-heme cytochromes, Chain C"/>
    <property type="match status" value="1"/>
</dbReference>
<evidence type="ECO:0000256" key="9">
    <source>
        <dbReference type="ARBA" id="ARBA00022989"/>
    </source>
</evidence>
<accession>A0A6I4TY81</accession>
<feature type="transmembrane region" description="Helical" evidence="14">
    <location>
        <begin position="89"/>
        <end position="109"/>
    </location>
</feature>
<dbReference type="PANTHER" id="PTHR30529:SF1">
    <property type="entry name" value="CYTOCHROME B561 HOMOLOG 2"/>
    <property type="match status" value="1"/>
</dbReference>
<evidence type="ECO:0000256" key="4">
    <source>
        <dbReference type="ARBA" id="ARBA00022475"/>
    </source>
</evidence>
<dbReference type="SUPFAM" id="SSF101874">
    <property type="entry name" value="YceI-like"/>
    <property type="match status" value="1"/>
</dbReference>
<dbReference type="InterPro" id="IPR011577">
    <property type="entry name" value="Cyt_b561_bac/Ni-Hgenase"/>
</dbReference>
<evidence type="ECO:0000256" key="2">
    <source>
        <dbReference type="ARBA" id="ARBA00004651"/>
    </source>
</evidence>
<dbReference type="Gene3D" id="2.40.128.110">
    <property type="entry name" value="Lipid/polyisoprenoid-binding, YceI-like"/>
    <property type="match status" value="1"/>
</dbReference>
<keyword evidence="10" id="KW-0408">Iron</keyword>
<sequence length="429" mass="44847">MGIPAPAADGARYSSVAMALHWLIALALAFQLALGFAMPRDASGFALYQFHKSIGITILLLTVLRIVWRLMHRPPPAVEGGFNGFLAKAVHVGLYVFMIGAPLTGWAMVSTDALKIPTMLFGAIPWPHLPLPAGINGSMEDAHELLAWFGIALFLLHVAGALRHQLVKKDNLLRRMAPGGAAAAAFGLLALVVVTYFGTGMYVASTYLVPSLERQQTAEALAVAAPEAVPEDSATPEPEATPSDAATPEAEASEAAAEEDTAAGPPPVWAIQPGKRLGFTIDNGSGGLRGSFSDWSGTIQFDPDNSESADIRISIKLASASMGDATQDDMLQGAEFFGTAANPTATWRSTSVRKTGTNRYSAQGTLSLNGASRPQSLSFTLSGSGLRRNVEGSATIDRNAFKVGVGSSAEGLAPNVALSFAFDAVGRAP</sequence>
<reference evidence="16 17" key="1">
    <citation type="submission" date="2019-12" db="EMBL/GenBank/DDBJ databases">
        <title>Genomic-based taxomic classification of the family Erythrobacteraceae.</title>
        <authorList>
            <person name="Xu L."/>
        </authorList>
    </citation>
    <scope>NUCLEOTIDE SEQUENCE [LARGE SCALE GENOMIC DNA]</scope>
    <source>
        <strain evidence="16 17">S36</strain>
    </source>
</reference>
<feature type="transmembrane region" description="Helical" evidence="14">
    <location>
        <begin position="183"/>
        <end position="204"/>
    </location>
</feature>
<evidence type="ECO:0000256" key="3">
    <source>
        <dbReference type="ARBA" id="ARBA00022448"/>
    </source>
</evidence>
<evidence type="ECO:0000313" key="17">
    <source>
        <dbReference type="Proteomes" id="UP000469430"/>
    </source>
</evidence>
<dbReference type="Pfam" id="PF01292">
    <property type="entry name" value="Ni_hydr_CYTB"/>
    <property type="match status" value="1"/>
</dbReference>
<keyword evidence="3" id="KW-0813">Transport</keyword>
<keyword evidence="9 14" id="KW-1133">Transmembrane helix</keyword>
<comment type="similarity">
    <text evidence="12">Belongs to the cytochrome b561 family.</text>
</comment>
<dbReference type="InterPro" id="IPR036761">
    <property type="entry name" value="TTHA0802/YceI-like_sf"/>
</dbReference>
<dbReference type="InterPro" id="IPR052168">
    <property type="entry name" value="Cytochrome_b561_oxidase"/>
</dbReference>
<keyword evidence="4" id="KW-1003">Cell membrane</keyword>
<dbReference type="SMART" id="SM00867">
    <property type="entry name" value="YceI"/>
    <property type="match status" value="1"/>
</dbReference>
<dbReference type="InterPro" id="IPR016174">
    <property type="entry name" value="Di-haem_cyt_TM"/>
</dbReference>
<keyword evidence="11 14" id="KW-0472">Membrane</keyword>
<evidence type="ECO:0000256" key="8">
    <source>
        <dbReference type="ARBA" id="ARBA00022982"/>
    </source>
</evidence>
<feature type="transmembrane region" description="Helical" evidence="14">
    <location>
        <begin position="145"/>
        <end position="162"/>
    </location>
</feature>
<keyword evidence="17" id="KW-1185">Reference proteome</keyword>
<gene>
    <name evidence="16" type="ORF">GRI97_14650</name>
</gene>
<dbReference type="GO" id="GO:0046872">
    <property type="term" value="F:metal ion binding"/>
    <property type="evidence" value="ECO:0007669"/>
    <property type="project" value="UniProtKB-KW"/>
</dbReference>
<evidence type="ECO:0000256" key="10">
    <source>
        <dbReference type="ARBA" id="ARBA00023004"/>
    </source>
</evidence>
<feature type="domain" description="Lipid/polyisoprenoid-binding YceI-like" evidence="15">
    <location>
        <begin position="268"/>
        <end position="425"/>
    </location>
</feature>
<proteinExistence type="inferred from homology"/>
<evidence type="ECO:0000256" key="5">
    <source>
        <dbReference type="ARBA" id="ARBA00022617"/>
    </source>
</evidence>
<keyword evidence="7" id="KW-0479">Metal-binding</keyword>
<comment type="subcellular location">
    <subcellularLocation>
        <location evidence="2">Cell membrane</location>
        <topology evidence="2">Multi-pass membrane protein</topology>
    </subcellularLocation>
</comment>
<comment type="cofactor">
    <cofactor evidence="1">
        <name>heme b</name>
        <dbReference type="ChEBI" id="CHEBI:60344"/>
    </cofactor>
</comment>
<evidence type="ECO:0000256" key="1">
    <source>
        <dbReference type="ARBA" id="ARBA00001970"/>
    </source>
</evidence>
<dbReference type="GO" id="GO:0022904">
    <property type="term" value="P:respiratory electron transport chain"/>
    <property type="evidence" value="ECO:0007669"/>
    <property type="project" value="InterPro"/>
</dbReference>
<name>A0A6I4TY81_9SPHN</name>
<evidence type="ECO:0000256" key="11">
    <source>
        <dbReference type="ARBA" id="ARBA00023136"/>
    </source>
</evidence>
<keyword evidence="6 14" id="KW-0812">Transmembrane</keyword>
<dbReference type="EMBL" id="WTYJ01000003">
    <property type="protein sequence ID" value="MXP00231.1"/>
    <property type="molecule type" value="Genomic_DNA"/>
</dbReference>
<evidence type="ECO:0000256" key="6">
    <source>
        <dbReference type="ARBA" id="ARBA00022692"/>
    </source>
</evidence>
<feature type="region of interest" description="Disordered" evidence="13">
    <location>
        <begin position="222"/>
        <end position="269"/>
    </location>
</feature>
<evidence type="ECO:0000256" key="7">
    <source>
        <dbReference type="ARBA" id="ARBA00022723"/>
    </source>
</evidence>
<dbReference type="GO" id="GO:0009055">
    <property type="term" value="F:electron transfer activity"/>
    <property type="evidence" value="ECO:0007669"/>
    <property type="project" value="InterPro"/>
</dbReference>
<dbReference type="Pfam" id="PF04264">
    <property type="entry name" value="YceI"/>
    <property type="match status" value="1"/>
</dbReference>
<comment type="caution">
    <text evidence="16">The sequence shown here is derived from an EMBL/GenBank/DDBJ whole genome shotgun (WGS) entry which is preliminary data.</text>
</comment>
<evidence type="ECO:0000259" key="15">
    <source>
        <dbReference type="SMART" id="SM00867"/>
    </source>
</evidence>
<dbReference type="AlphaFoldDB" id="A0A6I4TY81"/>
<organism evidence="16 17">
    <name type="scientific">Croceibacterium xixiisoli</name>
    <dbReference type="NCBI Taxonomy" id="1476466"/>
    <lineage>
        <taxon>Bacteria</taxon>
        <taxon>Pseudomonadati</taxon>
        <taxon>Pseudomonadota</taxon>
        <taxon>Alphaproteobacteria</taxon>
        <taxon>Sphingomonadales</taxon>
        <taxon>Erythrobacteraceae</taxon>
        <taxon>Croceibacterium</taxon>
    </lineage>
</organism>